<reference evidence="8 10" key="1">
    <citation type="submission" date="2015-07" db="EMBL/GenBank/DDBJ databases">
        <title>Genome of Polaribacter dokdonenesis DSW-5, isolated from seawater off Dokdo in Korea.</title>
        <authorList>
            <person name="Yoon K."/>
            <person name="Song J.Y."/>
            <person name="Kim J.F."/>
        </authorList>
    </citation>
    <scope>NUCLEOTIDE SEQUENCE [LARGE SCALE GENOMIC DNA]</scope>
    <source>
        <strain evidence="8 10">DSW-5</strain>
    </source>
</reference>
<comment type="caution">
    <text evidence="8">The sequence shown here is derived from an EMBL/GenBank/DDBJ whole genome shotgun (WGS) entry which is preliminary data.</text>
</comment>
<dbReference type="GO" id="GO:0009423">
    <property type="term" value="P:chorismate biosynthetic process"/>
    <property type="evidence" value="ECO:0007669"/>
    <property type="project" value="UniProtKB-UniRule"/>
</dbReference>
<feature type="binding site" evidence="7">
    <location>
        <position position="79"/>
    </location>
    <ligand>
        <name>substrate</name>
    </ligand>
</feature>
<keyword evidence="6 7" id="KW-0057">Aromatic amino acid biosynthesis</keyword>
<name>A0A0M9CHB5_9FLAO</name>
<dbReference type="Gene3D" id="3.40.50.300">
    <property type="entry name" value="P-loop containing nucleotide triphosphate hydrolases"/>
    <property type="match status" value="1"/>
</dbReference>
<dbReference type="SUPFAM" id="SSF52540">
    <property type="entry name" value="P-loop containing nucleoside triphosphate hydrolases"/>
    <property type="match status" value="1"/>
</dbReference>
<dbReference type="EC" id="2.7.1.71" evidence="7"/>
<dbReference type="InterPro" id="IPR027417">
    <property type="entry name" value="P-loop_NTPase"/>
</dbReference>
<dbReference type="InterPro" id="IPR031322">
    <property type="entry name" value="Shikimate/glucono_kinase"/>
</dbReference>
<dbReference type="HAMAP" id="MF_00109">
    <property type="entry name" value="Shikimate_kinase"/>
    <property type="match status" value="1"/>
</dbReference>
<keyword evidence="1 7" id="KW-0028">Amino-acid biosynthesis</keyword>
<evidence type="ECO:0000313" key="10">
    <source>
        <dbReference type="Proteomes" id="UP000037716"/>
    </source>
</evidence>
<dbReference type="STRING" id="1300348.I602_1996"/>
<reference evidence="9 11" key="2">
    <citation type="submission" date="2016-10" db="EMBL/GenBank/DDBJ databases">
        <authorList>
            <person name="Varghese N."/>
            <person name="Submissions S."/>
        </authorList>
    </citation>
    <scope>NUCLEOTIDE SEQUENCE [LARGE SCALE GENOMIC DNA]</scope>
    <source>
        <strain evidence="9 11">DSW-5</strain>
    </source>
</reference>
<evidence type="ECO:0000313" key="8">
    <source>
        <dbReference type="EMBL" id="KOY52436.1"/>
    </source>
</evidence>
<comment type="subcellular location">
    <subcellularLocation>
        <location evidence="7">Cytoplasm</location>
    </subcellularLocation>
</comment>
<dbReference type="GO" id="GO:0005829">
    <property type="term" value="C:cytosol"/>
    <property type="evidence" value="ECO:0007669"/>
    <property type="project" value="TreeGrafter"/>
</dbReference>
<feature type="binding site" evidence="7">
    <location>
        <position position="141"/>
    </location>
    <ligand>
        <name>substrate</name>
    </ligand>
</feature>
<proteinExistence type="inferred from homology"/>
<evidence type="ECO:0000256" key="5">
    <source>
        <dbReference type="ARBA" id="ARBA00022840"/>
    </source>
</evidence>
<evidence type="ECO:0000256" key="3">
    <source>
        <dbReference type="ARBA" id="ARBA00022741"/>
    </source>
</evidence>
<dbReference type="PRINTS" id="PR01100">
    <property type="entry name" value="SHIKIMTKNASE"/>
</dbReference>
<feature type="binding site" evidence="7">
    <location>
        <begin position="10"/>
        <end position="15"/>
    </location>
    <ligand>
        <name>ATP</name>
        <dbReference type="ChEBI" id="CHEBI:30616"/>
    </ligand>
</feature>
<comment type="subunit">
    <text evidence="7">Monomer.</text>
</comment>
<comment type="function">
    <text evidence="7">Catalyzes the specific phosphorylation of the 3-hydroxyl group of shikimic acid using ATP as a cosubstrate.</text>
</comment>
<feature type="binding site" evidence="7">
    <location>
        <position position="56"/>
    </location>
    <ligand>
        <name>substrate</name>
    </ligand>
</feature>
<keyword evidence="3 7" id="KW-0547">Nucleotide-binding</keyword>
<comment type="caution">
    <text evidence="7">Lacks conserved residue(s) required for the propagation of feature annotation.</text>
</comment>
<feature type="binding site" evidence="7">
    <location>
        <position position="14"/>
    </location>
    <ligand>
        <name>Mg(2+)</name>
        <dbReference type="ChEBI" id="CHEBI:18420"/>
    </ligand>
</feature>
<dbReference type="GO" id="GO:0009073">
    <property type="term" value="P:aromatic amino acid family biosynthetic process"/>
    <property type="evidence" value="ECO:0007669"/>
    <property type="project" value="UniProtKB-KW"/>
</dbReference>
<evidence type="ECO:0000313" key="11">
    <source>
        <dbReference type="Proteomes" id="UP000183071"/>
    </source>
</evidence>
<keyword evidence="4 7" id="KW-0418">Kinase</keyword>
<evidence type="ECO:0000256" key="4">
    <source>
        <dbReference type="ARBA" id="ARBA00022777"/>
    </source>
</evidence>
<dbReference type="Pfam" id="PF01202">
    <property type="entry name" value="SKI"/>
    <property type="match status" value="1"/>
</dbReference>
<feature type="binding site" evidence="7">
    <location>
        <position position="119"/>
    </location>
    <ligand>
        <name>ATP</name>
        <dbReference type="ChEBI" id="CHEBI:30616"/>
    </ligand>
</feature>
<evidence type="ECO:0000256" key="6">
    <source>
        <dbReference type="ARBA" id="ARBA00023141"/>
    </source>
</evidence>
<dbReference type="Proteomes" id="UP000037716">
    <property type="component" value="Unassembled WGS sequence"/>
</dbReference>
<organism evidence="8 10">
    <name type="scientific">Polaribacter dokdonensis DSW-5</name>
    <dbReference type="NCBI Taxonomy" id="1300348"/>
    <lineage>
        <taxon>Bacteria</taxon>
        <taxon>Pseudomonadati</taxon>
        <taxon>Bacteroidota</taxon>
        <taxon>Flavobacteriia</taxon>
        <taxon>Flavobacteriales</taxon>
        <taxon>Flavobacteriaceae</taxon>
    </lineage>
</organism>
<dbReference type="Proteomes" id="UP000183071">
    <property type="component" value="Unassembled WGS sequence"/>
</dbReference>
<keyword evidence="7" id="KW-0479">Metal-binding</keyword>
<comment type="cofactor">
    <cofactor evidence="7">
        <name>Mg(2+)</name>
        <dbReference type="ChEBI" id="CHEBI:18420"/>
    </cofactor>
    <text evidence="7">Binds 1 Mg(2+) ion per subunit.</text>
</comment>
<feature type="binding site" evidence="7">
    <location>
        <position position="32"/>
    </location>
    <ligand>
        <name>substrate</name>
    </ligand>
</feature>
<dbReference type="AlphaFoldDB" id="A0A0M9CHB5"/>
<protein>
    <recommendedName>
        <fullName evidence="7">Shikimate kinase</fullName>
        <shortName evidence="7">SK</shortName>
        <ecNumber evidence="7">2.7.1.71</ecNumber>
    </recommendedName>
</protein>
<keyword evidence="11" id="KW-1185">Reference proteome</keyword>
<evidence type="ECO:0000256" key="1">
    <source>
        <dbReference type="ARBA" id="ARBA00022605"/>
    </source>
</evidence>
<comment type="similarity">
    <text evidence="7">Belongs to the shikimate kinase family.</text>
</comment>
<comment type="pathway">
    <text evidence="7">Metabolic intermediate biosynthesis; chorismate biosynthesis; chorismate from D-erythrose 4-phosphate and phosphoenolpyruvate: step 5/7.</text>
</comment>
<gene>
    <name evidence="7" type="primary">aroK</name>
    <name evidence="8" type="ORF">I602_1996</name>
    <name evidence="9" type="ORF">SAMN05444353_1768</name>
</gene>
<dbReference type="RefSeq" id="WP_053974537.1">
    <property type="nucleotide sequence ID" value="NZ_FNUE01000002.1"/>
</dbReference>
<evidence type="ECO:0000256" key="7">
    <source>
        <dbReference type="HAMAP-Rule" id="MF_00109"/>
    </source>
</evidence>
<keyword evidence="7" id="KW-0963">Cytoplasm</keyword>
<accession>A0A0M9CHB5</accession>
<dbReference type="OrthoDB" id="9800332at2"/>
<dbReference type="EMBL" id="LGBR01000001">
    <property type="protein sequence ID" value="KOY52436.1"/>
    <property type="molecule type" value="Genomic_DNA"/>
</dbReference>
<dbReference type="GO" id="GO:0005524">
    <property type="term" value="F:ATP binding"/>
    <property type="evidence" value="ECO:0007669"/>
    <property type="project" value="UniProtKB-UniRule"/>
</dbReference>
<dbReference type="CDD" id="cd00464">
    <property type="entry name" value="SK"/>
    <property type="match status" value="1"/>
</dbReference>
<dbReference type="PATRIC" id="fig|1300348.6.peg.1997"/>
<dbReference type="GO" id="GO:0004765">
    <property type="term" value="F:shikimate kinase activity"/>
    <property type="evidence" value="ECO:0007669"/>
    <property type="project" value="UniProtKB-UniRule"/>
</dbReference>
<dbReference type="EMBL" id="FNUE01000002">
    <property type="protein sequence ID" value="SEE45496.1"/>
    <property type="molecule type" value="Genomic_DNA"/>
</dbReference>
<keyword evidence="5 7" id="KW-0067">ATP-binding</keyword>
<dbReference type="PANTHER" id="PTHR21087:SF16">
    <property type="entry name" value="SHIKIMATE KINASE 1, CHLOROPLASTIC"/>
    <property type="match status" value="1"/>
</dbReference>
<dbReference type="InterPro" id="IPR000623">
    <property type="entry name" value="Shikimate_kinase/TSH1"/>
</dbReference>
<keyword evidence="2 7" id="KW-0808">Transferase</keyword>
<dbReference type="UniPathway" id="UPA00053">
    <property type="reaction ID" value="UER00088"/>
</dbReference>
<dbReference type="GO" id="GO:0008652">
    <property type="term" value="P:amino acid biosynthetic process"/>
    <property type="evidence" value="ECO:0007669"/>
    <property type="project" value="UniProtKB-KW"/>
</dbReference>
<evidence type="ECO:0000313" key="9">
    <source>
        <dbReference type="EMBL" id="SEE45496.1"/>
    </source>
</evidence>
<comment type="catalytic activity">
    <reaction evidence="7">
        <text>shikimate + ATP = 3-phosphoshikimate + ADP + H(+)</text>
        <dbReference type="Rhea" id="RHEA:13121"/>
        <dbReference type="ChEBI" id="CHEBI:15378"/>
        <dbReference type="ChEBI" id="CHEBI:30616"/>
        <dbReference type="ChEBI" id="CHEBI:36208"/>
        <dbReference type="ChEBI" id="CHEBI:145989"/>
        <dbReference type="ChEBI" id="CHEBI:456216"/>
        <dbReference type="EC" id="2.7.1.71"/>
    </reaction>
</comment>
<dbReference type="GO" id="GO:0000287">
    <property type="term" value="F:magnesium ion binding"/>
    <property type="evidence" value="ECO:0007669"/>
    <property type="project" value="UniProtKB-UniRule"/>
</dbReference>
<dbReference type="PANTHER" id="PTHR21087">
    <property type="entry name" value="SHIKIMATE KINASE"/>
    <property type="match status" value="1"/>
</dbReference>
<keyword evidence="7" id="KW-0460">Magnesium</keyword>
<evidence type="ECO:0000256" key="2">
    <source>
        <dbReference type="ARBA" id="ARBA00022679"/>
    </source>
</evidence>
<sequence>MRIVLLGYMASGKSSIGKRMAKSLNISFIDLDDYIIEKENQSIADIFSTKGEIYFRKIEHLYLKEILENEKNFILSLGGGTPCYANNMELIKNSKATSIYLQGNVTTLVERLIKKKAKRPLIASLSDEQIPEFVAKHLFERRAFYELAEMTFKIDQKKKKEVAKEIEATLLLQ</sequence>